<gene>
    <name evidence="2" type="ORF">D3870_20665</name>
</gene>
<reference evidence="2 3" key="1">
    <citation type="submission" date="2018-09" db="EMBL/GenBank/DDBJ databases">
        <authorList>
            <person name="Zhu H."/>
        </authorList>
    </citation>
    <scope>NUCLEOTIDE SEQUENCE [LARGE SCALE GENOMIC DNA]</scope>
    <source>
        <strain evidence="2 3">K2R10-39</strain>
    </source>
</reference>
<dbReference type="RefSeq" id="WP_119742937.1">
    <property type="nucleotide sequence ID" value="NZ_QYUN01000003.1"/>
</dbReference>
<organism evidence="2 3">
    <name type="scientific">Noviherbaspirillum cavernae</name>
    <dbReference type="NCBI Taxonomy" id="2320862"/>
    <lineage>
        <taxon>Bacteria</taxon>
        <taxon>Pseudomonadati</taxon>
        <taxon>Pseudomonadota</taxon>
        <taxon>Betaproteobacteria</taxon>
        <taxon>Burkholderiales</taxon>
        <taxon>Oxalobacteraceae</taxon>
        <taxon>Noviherbaspirillum</taxon>
    </lineage>
</organism>
<protein>
    <submittedName>
        <fullName evidence="2">Uncharacterized protein</fullName>
    </submittedName>
</protein>
<feature type="region of interest" description="Disordered" evidence="1">
    <location>
        <begin position="1"/>
        <end position="22"/>
    </location>
</feature>
<keyword evidence="3" id="KW-1185">Reference proteome</keyword>
<accession>A0A418WVT5</accession>
<name>A0A418WVT5_9BURK</name>
<comment type="caution">
    <text evidence="2">The sequence shown here is derived from an EMBL/GenBank/DDBJ whole genome shotgun (WGS) entry which is preliminary data.</text>
</comment>
<evidence type="ECO:0000256" key="1">
    <source>
        <dbReference type="SAM" id="MobiDB-lite"/>
    </source>
</evidence>
<dbReference type="Proteomes" id="UP000285190">
    <property type="component" value="Unassembled WGS sequence"/>
</dbReference>
<evidence type="ECO:0000313" key="3">
    <source>
        <dbReference type="Proteomes" id="UP000285190"/>
    </source>
</evidence>
<dbReference type="AlphaFoldDB" id="A0A418WVT5"/>
<dbReference type="EMBL" id="QYUN01000003">
    <property type="protein sequence ID" value="RJF96800.1"/>
    <property type="molecule type" value="Genomic_DNA"/>
</dbReference>
<proteinExistence type="predicted"/>
<sequence>MQDLLPEAHAPDVVRNLPRGGCRQGDGCQVPGVEQPACLRRQRQHHHENLASLQELRQLIGPVHALHAVQLPLRPTPHRPMRLGVATLKTFKPSRARASRAVHHRA</sequence>
<evidence type="ECO:0000313" key="2">
    <source>
        <dbReference type="EMBL" id="RJF96800.1"/>
    </source>
</evidence>